<dbReference type="CDD" id="cd00568">
    <property type="entry name" value="TPP_enzymes"/>
    <property type="match status" value="1"/>
</dbReference>
<feature type="domain" description="Thiamine pyrophosphate enzyme TPP-binding" evidence="6">
    <location>
        <begin position="379"/>
        <end position="524"/>
    </location>
</feature>
<evidence type="ECO:0000259" key="6">
    <source>
        <dbReference type="Pfam" id="PF02775"/>
    </source>
</evidence>
<evidence type="ECO:0000259" key="5">
    <source>
        <dbReference type="Pfam" id="PF00205"/>
    </source>
</evidence>
<dbReference type="PANTHER" id="PTHR18968:SF13">
    <property type="entry name" value="ACETOLACTATE SYNTHASE CATALYTIC SUBUNIT, MITOCHONDRIAL"/>
    <property type="match status" value="1"/>
</dbReference>
<dbReference type="Pfam" id="PF00205">
    <property type="entry name" value="TPP_enzyme_M"/>
    <property type="match status" value="1"/>
</dbReference>
<evidence type="ECO:0000313" key="8">
    <source>
        <dbReference type="EMBL" id="GAA1740113.1"/>
    </source>
</evidence>
<dbReference type="CDD" id="cd07035">
    <property type="entry name" value="TPP_PYR_POX_like"/>
    <property type="match status" value="1"/>
</dbReference>
<proteinExistence type="inferred from homology"/>
<gene>
    <name evidence="8" type="ORF">GCM10009681_08730</name>
</gene>
<dbReference type="InterPro" id="IPR029061">
    <property type="entry name" value="THDP-binding"/>
</dbReference>
<dbReference type="SUPFAM" id="SSF52518">
    <property type="entry name" value="Thiamin diphosphate-binding fold (THDP-binding)"/>
    <property type="match status" value="2"/>
</dbReference>
<keyword evidence="2 3" id="KW-0786">Thiamine pyrophosphate</keyword>
<dbReference type="SUPFAM" id="SSF52467">
    <property type="entry name" value="DHS-like NAD/FAD-binding domain"/>
    <property type="match status" value="1"/>
</dbReference>
<feature type="region of interest" description="Disordered" evidence="4">
    <location>
        <begin position="328"/>
        <end position="359"/>
    </location>
</feature>
<keyword evidence="9" id="KW-1185">Reference proteome</keyword>
<evidence type="ECO:0000256" key="1">
    <source>
        <dbReference type="ARBA" id="ARBA00007812"/>
    </source>
</evidence>
<dbReference type="Gene3D" id="3.40.50.1220">
    <property type="entry name" value="TPP-binding domain"/>
    <property type="match status" value="1"/>
</dbReference>
<evidence type="ECO:0000256" key="4">
    <source>
        <dbReference type="SAM" id="MobiDB-lite"/>
    </source>
</evidence>
<dbReference type="PANTHER" id="PTHR18968">
    <property type="entry name" value="THIAMINE PYROPHOSPHATE ENZYMES"/>
    <property type="match status" value="1"/>
</dbReference>
<dbReference type="InterPro" id="IPR012000">
    <property type="entry name" value="Thiamin_PyroP_enz_cen_dom"/>
</dbReference>
<evidence type="ECO:0000256" key="2">
    <source>
        <dbReference type="ARBA" id="ARBA00023052"/>
    </source>
</evidence>
<name>A0ABN2JV97_9ACTN</name>
<dbReference type="Pfam" id="PF02776">
    <property type="entry name" value="TPP_enzyme_N"/>
    <property type="match status" value="1"/>
</dbReference>
<evidence type="ECO:0000256" key="3">
    <source>
        <dbReference type="RuleBase" id="RU362132"/>
    </source>
</evidence>
<dbReference type="Pfam" id="PF02775">
    <property type="entry name" value="TPP_enzyme_C"/>
    <property type="match status" value="1"/>
</dbReference>
<feature type="domain" description="Thiamine pyrophosphate enzyme N-terminal TPP-binding" evidence="7">
    <location>
        <begin position="8"/>
        <end position="108"/>
    </location>
</feature>
<dbReference type="Proteomes" id="UP001500655">
    <property type="component" value="Unassembled WGS sequence"/>
</dbReference>
<dbReference type="EMBL" id="BAAALS010000003">
    <property type="protein sequence ID" value="GAA1740113.1"/>
    <property type="molecule type" value="Genomic_DNA"/>
</dbReference>
<accession>A0ABN2JV97</accession>
<dbReference type="InterPro" id="IPR012001">
    <property type="entry name" value="Thiamin_PyroP_enz_TPP-bd_dom"/>
</dbReference>
<dbReference type="InterPro" id="IPR029035">
    <property type="entry name" value="DHS-like_NAD/FAD-binding_dom"/>
</dbReference>
<evidence type="ECO:0000313" key="9">
    <source>
        <dbReference type="Proteomes" id="UP001500655"/>
    </source>
</evidence>
<evidence type="ECO:0000259" key="7">
    <source>
        <dbReference type="Pfam" id="PF02776"/>
    </source>
</evidence>
<feature type="domain" description="Thiamine pyrophosphate enzyme central" evidence="5">
    <location>
        <begin position="192"/>
        <end position="324"/>
    </location>
</feature>
<protein>
    <submittedName>
        <fullName evidence="8">Thiamine pyrophosphate-binding protein</fullName>
    </submittedName>
</protein>
<comment type="similarity">
    <text evidence="1 3">Belongs to the TPP enzyme family.</text>
</comment>
<dbReference type="InterPro" id="IPR011766">
    <property type="entry name" value="TPP_enzyme_TPP-bd"/>
</dbReference>
<sequence>MTGMVPGYRALAGAVRALGSDPVFGLMGEANLAWVSCLTEELGGRFLSSRHEAGAICMAVGHQVATGRPSICTVTHGPGLMNGLTALKAAVDLGAAITVITADTPRDRPLHLQRADHRLLARAAGAHYVQPTDPDDLTSAVLDAAHSAGRNARPVLLNLPLEWLYEQREWRGPGPTPNGDAAPPPEARSECVADIVALLAEADRPLILAGRGAWRSGAEPVLPALSARFGAPVVTTLAARGLAAGVAVGAVGGYGADHANALAQSCDLVIALGASLNEYTTDGGRLFRGATVVQVDTDEAAFGRHGDRPGHAVLGDVAGVVRQLLATTPDRPAPSWAPEAAEPRPEPVPGPGVPSGVDPRAAMRVLDEELPAGRRVIVDGGHCAEWPSRYLSVSAPGRFLQSTGAGAIGHALGLGIGAALGDRDEPTVVVLGDGALMMSAPELDTAVRSRARLMIVVLDDAAYGAEVHRLHALGLPPGQATFQPVKAAALMAAVGGRAVRVTDLADLRSAARDWSGTGPLLLDVPVDPAIVSRRLQPITGVT</sequence>
<dbReference type="RefSeq" id="WP_344077063.1">
    <property type="nucleotide sequence ID" value="NZ_BAAALS010000003.1"/>
</dbReference>
<dbReference type="InterPro" id="IPR045229">
    <property type="entry name" value="TPP_enz"/>
</dbReference>
<dbReference type="Gene3D" id="3.40.50.970">
    <property type="match status" value="2"/>
</dbReference>
<reference evidence="8 9" key="1">
    <citation type="journal article" date="2019" name="Int. J. Syst. Evol. Microbiol.">
        <title>The Global Catalogue of Microorganisms (GCM) 10K type strain sequencing project: providing services to taxonomists for standard genome sequencing and annotation.</title>
        <authorList>
            <consortium name="The Broad Institute Genomics Platform"/>
            <consortium name="The Broad Institute Genome Sequencing Center for Infectious Disease"/>
            <person name="Wu L."/>
            <person name="Ma J."/>
        </authorList>
    </citation>
    <scope>NUCLEOTIDE SEQUENCE [LARGE SCALE GENOMIC DNA]</scope>
    <source>
        <strain evidence="8 9">JCM 13249</strain>
    </source>
</reference>
<organism evidence="8 9">
    <name type="scientific">Luedemannella helvata</name>
    <dbReference type="NCBI Taxonomy" id="349315"/>
    <lineage>
        <taxon>Bacteria</taxon>
        <taxon>Bacillati</taxon>
        <taxon>Actinomycetota</taxon>
        <taxon>Actinomycetes</taxon>
        <taxon>Micromonosporales</taxon>
        <taxon>Micromonosporaceae</taxon>
        <taxon>Luedemannella</taxon>
    </lineage>
</organism>
<comment type="caution">
    <text evidence="8">The sequence shown here is derived from an EMBL/GenBank/DDBJ whole genome shotgun (WGS) entry which is preliminary data.</text>
</comment>